<dbReference type="EMBL" id="CAJOBH010063927">
    <property type="protein sequence ID" value="CAF4438782.1"/>
    <property type="molecule type" value="Genomic_DNA"/>
</dbReference>
<dbReference type="Gene3D" id="1.20.5.340">
    <property type="match status" value="1"/>
</dbReference>
<feature type="coiled-coil region" evidence="1">
    <location>
        <begin position="12"/>
        <end position="46"/>
    </location>
</feature>
<name>A0A8S2Z7Z6_9BILA</name>
<reference evidence="3" key="1">
    <citation type="submission" date="2021-02" db="EMBL/GenBank/DDBJ databases">
        <authorList>
            <person name="Nowell W R."/>
        </authorList>
    </citation>
    <scope>NUCLEOTIDE SEQUENCE</scope>
</reference>
<evidence type="ECO:0000313" key="3">
    <source>
        <dbReference type="EMBL" id="CAF4610027.1"/>
    </source>
</evidence>
<dbReference type="EMBL" id="CAJOBJ010106138">
    <property type="protein sequence ID" value="CAF4610027.1"/>
    <property type="molecule type" value="Genomic_DNA"/>
</dbReference>
<dbReference type="SUPFAM" id="SSF90257">
    <property type="entry name" value="Myosin rod fragments"/>
    <property type="match status" value="1"/>
</dbReference>
<dbReference type="AlphaFoldDB" id="A0A8S2Z7Z6"/>
<sequence length="61" mass="7217">ELRGKGSVSSQIRHLTADLEQVQEQLDEEQEMKSEFQRQTAKLNVEVQQWRVRYESEGLIK</sequence>
<evidence type="ECO:0000313" key="2">
    <source>
        <dbReference type="EMBL" id="CAF4438782.1"/>
    </source>
</evidence>
<accession>A0A8S2Z7Z6</accession>
<evidence type="ECO:0000313" key="4">
    <source>
        <dbReference type="Proteomes" id="UP000681720"/>
    </source>
</evidence>
<feature type="non-terminal residue" evidence="3">
    <location>
        <position position="61"/>
    </location>
</feature>
<gene>
    <name evidence="2" type="ORF">BYL167_LOCUS33229</name>
    <name evidence="3" type="ORF">GIL414_LOCUS39311</name>
</gene>
<proteinExistence type="predicted"/>
<protein>
    <submittedName>
        <fullName evidence="3">Uncharacterized protein</fullName>
    </submittedName>
</protein>
<evidence type="ECO:0000256" key="1">
    <source>
        <dbReference type="SAM" id="Coils"/>
    </source>
</evidence>
<comment type="caution">
    <text evidence="3">The sequence shown here is derived from an EMBL/GenBank/DDBJ whole genome shotgun (WGS) entry which is preliminary data.</text>
</comment>
<dbReference type="Proteomes" id="UP000681720">
    <property type="component" value="Unassembled WGS sequence"/>
</dbReference>
<dbReference type="Proteomes" id="UP000681967">
    <property type="component" value="Unassembled WGS sequence"/>
</dbReference>
<organism evidence="3 4">
    <name type="scientific">Rotaria magnacalcarata</name>
    <dbReference type="NCBI Taxonomy" id="392030"/>
    <lineage>
        <taxon>Eukaryota</taxon>
        <taxon>Metazoa</taxon>
        <taxon>Spiralia</taxon>
        <taxon>Gnathifera</taxon>
        <taxon>Rotifera</taxon>
        <taxon>Eurotatoria</taxon>
        <taxon>Bdelloidea</taxon>
        <taxon>Philodinida</taxon>
        <taxon>Philodinidae</taxon>
        <taxon>Rotaria</taxon>
    </lineage>
</organism>
<keyword evidence="1" id="KW-0175">Coiled coil</keyword>